<dbReference type="InterPro" id="IPR013039">
    <property type="entry name" value="DUF1588"/>
</dbReference>
<dbReference type="InterPro" id="IPR013043">
    <property type="entry name" value="DUF1595"/>
</dbReference>
<dbReference type="InterPro" id="IPR013042">
    <property type="entry name" value="DUF1592"/>
</dbReference>
<feature type="domain" description="DUF1595" evidence="7">
    <location>
        <begin position="428"/>
        <end position="486"/>
    </location>
</feature>
<dbReference type="KEGG" id="rba:RB10010"/>
<evidence type="ECO:0000259" key="2">
    <source>
        <dbReference type="Pfam" id="PF07624"/>
    </source>
</evidence>
<sequence length="840" mass="95269">MDVMLSSHVFRLLVVCVLLQPCGGALAKEAQPIDPVGFLENYCIDCHTADDPAGERDFESLDLDDSHWDTQLALQEAIDQLTLRSMPPEDGDQPSEQVRLAAIDVLTQQLTRMRQESNSTNGRTVLRRLSRREYRETVSDLLEIDMTMFDPTHEFPADNLSEHFDNVGDTLVMSEHLLERYLDAAEQCIAKAIGPSERPRTQEWRFHRKFPQQAELRTAHARAFLNRYLCLYDHPFNDKTEGGYGHIEAFVGGVPVDGVYEVWVHAKAMHRDTKYSERAVKIDLEEPFRLGIRPGDSSIGDMPHRQPIQPLLAESVVSDDEFKWIRFEVPLDRGFVPRFTFENGMHDVRGSFARIYRMHFNLLPQEIRDTRGIFEQRIAIISEGTLPHLRIDEVKVRGPLDVEWPTKSQQALYGGDITGEEHWAESEVRDRIERFASRAYRRPVTETEVEGLVAFFDSRKAFGRSSDQAYGDTAKAILCSPSFLYFQTSTTEDGQLSDHALAERLSYFLTSSMPDETLRQLADEGKLNDPETLRQQTRRLLASETSDEFVADFLDNWLDLRSLGSMPPDPREFAAFYSGDLQVDMKTETRMFFRDLIDRDASLNELLTASHSFLNRDLAKLYGVDDHFPPEDASGFRRFDFAQSPVQRKLGRGGLLGQASILTVSANGIETSPVTRGVWLLENVLGTPTPPPPDDVPAIEPDTRGAKTIRDQLLKHREDATCFQCHRKIDPLGFAMEGFDAIGQSRKVYNIKSGRPIFTSGELPGGAKFDGPEGLKQQLVKRKDFIARTVTERLLTHALGRRMEPTDRAAVDAILMPLKGEDYPTAQLIESIVTSELFRR</sequence>
<name>Q7UKQ6_RHOBA</name>
<dbReference type="Pfam" id="PF07635">
    <property type="entry name" value="PSCyt1"/>
    <property type="match status" value="1"/>
</dbReference>
<evidence type="ECO:0000259" key="5">
    <source>
        <dbReference type="Pfam" id="PF07631"/>
    </source>
</evidence>
<organism evidence="8 9">
    <name type="scientific">Rhodopirellula baltica (strain DSM 10527 / NCIMB 13988 / SH1)</name>
    <dbReference type="NCBI Taxonomy" id="243090"/>
    <lineage>
        <taxon>Bacteria</taxon>
        <taxon>Pseudomonadati</taxon>
        <taxon>Planctomycetota</taxon>
        <taxon>Planctomycetia</taxon>
        <taxon>Pirellulales</taxon>
        <taxon>Pirellulaceae</taxon>
        <taxon>Rhodopirellula</taxon>
    </lineage>
</organism>
<feature type="domain" description="DUF1585" evidence="2">
    <location>
        <begin position="766"/>
        <end position="838"/>
    </location>
</feature>
<gene>
    <name evidence="8" type="ordered locus">RB10010</name>
</gene>
<dbReference type="EnsemblBacteria" id="CAD76576">
    <property type="protein sequence ID" value="CAD76576"/>
    <property type="gene ID" value="RB10010"/>
</dbReference>
<dbReference type="Pfam" id="PF07637">
    <property type="entry name" value="PSD5"/>
    <property type="match status" value="1"/>
</dbReference>
<feature type="signal peptide" evidence="1">
    <location>
        <begin position="1"/>
        <end position="27"/>
    </location>
</feature>
<feature type="chain" id="PRO_5004295442" description="Cytochrome c domain-containing protein" evidence="1">
    <location>
        <begin position="28"/>
        <end position="840"/>
    </location>
</feature>
<dbReference type="AlphaFoldDB" id="Q7UKQ6"/>
<dbReference type="HOGENOM" id="CLU_007458_0_0_0"/>
<dbReference type="InParanoid" id="Q7UKQ6"/>
<keyword evidence="1" id="KW-0732">Signal</keyword>
<feature type="domain" description="DUF1587" evidence="3">
    <location>
        <begin position="127"/>
        <end position="193"/>
    </location>
</feature>
<evidence type="ECO:0000259" key="7">
    <source>
        <dbReference type="Pfam" id="PF07637"/>
    </source>
</evidence>
<evidence type="ECO:0000313" key="8">
    <source>
        <dbReference type="EMBL" id="CAD76576.1"/>
    </source>
</evidence>
<evidence type="ECO:0000259" key="4">
    <source>
        <dbReference type="Pfam" id="PF07627"/>
    </source>
</evidence>
<dbReference type="InterPro" id="IPR011429">
    <property type="entry name" value="Cyt_c_Planctomycete-type"/>
</dbReference>
<feature type="domain" description="DUF1592" evidence="5">
    <location>
        <begin position="496"/>
        <end position="624"/>
    </location>
</feature>
<dbReference type="InterPro" id="IPR013036">
    <property type="entry name" value="DUF1587"/>
</dbReference>
<dbReference type="STRING" id="243090.RB10010"/>
<evidence type="ECO:0008006" key="10">
    <source>
        <dbReference type="Google" id="ProtNLM"/>
    </source>
</evidence>
<evidence type="ECO:0000259" key="3">
    <source>
        <dbReference type="Pfam" id="PF07626"/>
    </source>
</evidence>
<evidence type="ECO:0000313" key="9">
    <source>
        <dbReference type="Proteomes" id="UP000001025"/>
    </source>
</evidence>
<dbReference type="Pfam" id="PF07627">
    <property type="entry name" value="PSCyt3"/>
    <property type="match status" value="1"/>
</dbReference>
<dbReference type="OrthoDB" id="175242at2"/>
<feature type="domain" description="Cytochrome C Planctomycete-type" evidence="6">
    <location>
        <begin position="43"/>
        <end position="90"/>
    </location>
</feature>
<dbReference type="Pfam" id="PF07626">
    <property type="entry name" value="PSD3"/>
    <property type="match status" value="1"/>
</dbReference>
<evidence type="ECO:0000256" key="1">
    <source>
        <dbReference type="SAM" id="SignalP"/>
    </source>
</evidence>
<dbReference type="Proteomes" id="UP000001025">
    <property type="component" value="Chromosome"/>
</dbReference>
<dbReference type="PATRIC" id="fig|243090.15.peg.4822"/>
<dbReference type="InterPro" id="IPR011478">
    <property type="entry name" value="DUF1585"/>
</dbReference>
<feature type="domain" description="DUF1588" evidence="4">
    <location>
        <begin position="652"/>
        <end position="747"/>
    </location>
</feature>
<dbReference type="eggNOG" id="COG2010">
    <property type="taxonomic scope" value="Bacteria"/>
</dbReference>
<dbReference type="EMBL" id="BX294150">
    <property type="protein sequence ID" value="CAD76576.1"/>
    <property type="molecule type" value="Genomic_DNA"/>
</dbReference>
<proteinExistence type="predicted"/>
<protein>
    <recommendedName>
        <fullName evidence="10">Cytochrome c domain-containing protein</fullName>
    </recommendedName>
</protein>
<evidence type="ECO:0000259" key="6">
    <source>
        <dbReference type="Pfam" id="PF07635"/>
    </source>
</evidence>
<accession>Q7UKQ6</accession>
<dbReference type="Pfam" id="PF07624">
    <property type="entry name" value="PSD2"/>
    <property type="match status" value="1"/>
</dbReference>
<dbReference type="Pfam" id="PF07631">
    <property type="entry name" value="PSD4"/>
    <property type="match status" value="1"/>
</dbReference>
<keyword evidence="9" id="KW-1185">Reference proteome</keyword>
<reference evidence="8 9" key="1">
    <citation type="journal article" date="2003" name="Proc. Natl. Acad. Sci. U.S.A.">
        <title>Complete genome sequence of the marine planctomycete Pirellula sp. strain 1.</title>
        <authorList>
            <person name="Gloeckner F.O."/>
            <person name="Kube M."/>
            <person name="Bauer M."/>
            <person name="Teeling H."/>
            <person name="Lombardot T."/>
            <person name="Ludwig W."/>
            <person name="Gade D."/>
            <person name="Beck A."/>
            <person name="Borzym K."/>
            <person name="Heitmann K."/>
            <person name="Rabus R."/>
            <person name="Schlesner H."/>
            <person name="Amann R."/>
            <person name="Reinhardt R."/>
        </authorList>
    </citation>
    <scope>NUCLEOTIDE SEQUENCE [LARGE SCALE GENOMIC DNA]</scope>
    <source>
        <strain evidence="9">DSM 10527 / NCIMB 13988 / SH1</strain>
    </source>
</reference>